<dbReference type="InterPro" id="IPR004420">
    <property type="entry name" value="Pept_A31_hyd_mat_HycI"/>
</dbReference>
<evidence type="ECO:0000313" key="5">
    <source>
        <dbReference type="EMBL" id="CDF28557.1"/>
    </source>
</evidence>
<dbReference type="SUPFAM" id="SSF53163">
    <property type="entry name" value="HybD-like"/>
    <property type="match status" value="1"/>
</dbReference>
<dbReference type="CDD" id="cd06067">
    <property type="entry name" value="H2MP_MemB-H2evol"/>
    <property type="match status" value="1"/>
</dbReference>
<evidence type="ECO:0000256" key="2">
    <source>
        <dbReference type="ARBA" id="ARBA00022670"/>
    </source>
</evidence>
<keyword evidence="3" id="KW-0064">Aspartyl protease</keyword>
<name>R7PVM2_METSM</name>
<protein>
    <recommendedName>
        <fullName evidence="6">Hydrogenase maturation peptidase HycI</fullName>
    </recommendedName>
</protein>
<comment type="caution">
    <text evidence="5">The sequence shown here is derived from an EMBL/GenBank/DDBJ whole genome shotgun (WGS) entry which is preliminary data.</text>
</comment>
<dbReference type="PRINTS" id="PR00446">
    <property type="entry name" value="HYDRGNUPTAKE"/>
</dbReference>
<accession>R7PVM2</accession>
<dbReference type="AlphaFoldDB" id="R7PVM2"/>
<dbReference type="GO" id="GO:0004190">
    <property type="term" value="F:aspartic-type endopeptidase activity"/>
    <property type="evidence" value="ECO:0007669"/>
    <property type="project" value="UniProtKB-KW"/>
</dbReference>
<sequence>MIILGIGNELKCDDGVGPFVIDELKDLENPNLIIIDGKTVPENFTGKIRKEQPSHVILVDACLMGCKSGEFKIVDKDDFVNIGISTHSMSLSYFVKYLERDNDFKIIFVGIEPESMDYSDKPTPAVQKGAYKFINILKEIL</sequence>
<evidence type="ECO:0000256" key="3">
    <source>
        <dbReference type="ARBA" id="ARBA00022750"/>
    </source>
</evidence>
<gene>
    <name evidence="5" type="ORF">BN522_00440</name>
</gene>
<reference evidence="5" key="1">
    <citation type="submission" date="2012-11" db="EMBL/GenBank/DDBJ databases">
        <title>Dependencies among metagenomic species, viruses, plasmids and units of genetic variation.</title>
        <authorList>
            <person name="Nielsen H.B."/>
            <person name="Almeida M."/>
            <person name="Juncker A.S."/>
            <person name="Rasmussen S."/>
            <person name="Li J."/>
            <person name="Sunagawa S."/>
            <person name="Plichta D."/>
            <person name="Gautier L."/>
            <person name="Le Chatelier E."/>
            <person name="Peletier E."/>
            <person name="Bonde I."/>
            <person name="Nielsen T."/>
            <person name="Manichanh C."/>
            <person name="Arumugam M."/>
            <person name="Batto J."/>
            <person name="Santos M.B.Q.D."/>
            <person name="Blom N."/>
            <person name="Borruel N."/>
            <person name="Burgdorf K.S."/>
            <person name="Boumezbeur F."/>
            <person name="Casellas F."/>
            <person name="Dore J."/>
            <person name="Guarner F."/>
            <person name="Hansen T."/>
            <person name="Hildebrand F."/>
            <person name="Kaas R.S."/>
            <person name="Kennedy S."/>
            <person name="Kristiansen K."/>
            <person name="Kultima J.R."/>
            <person name="Leonard P."/>
            <person name="Levenez F."/>
            <person name="Lund O."/>
            <person name="Moumen B."/>
            <person name="Le Paslier D."/>
            <person name="Pons N."/>
            <person name="Pedersen O."/>
            <person name="Prifti E."/>
            <person name="Qin J."/>
            <person name="Raes J."/>
            <person name="Tap J."/>
            <person name="Tims S."/>
            <person name="Ussery D.W."/>
            <person name="Yamada T."/>
            <person name="MetaHit consortium"/>
            <person name="Renault P."/>
            <person name="Sicheritz-Ponten T."/>
            <person name="Bork P."/>
            <person name="Wang J."/>
            <person name="Brunak S."/>
            <person name="Ehrlich S.D."/>
        </authorList>
    </citation>
    <scope>NUCLEOTIDE SEQUENCE [LARGE SCALE GENOMIC DNA]</scope>
</reference>
<evidence type="ECO:0000256" key="1">
    <source>
        <dbReference type="ARBA" id="ARBA00006814"/>
    </source>
</evidence>
<dbReference type="GO" id="GO:0008047">
    <property type="term" value="F:enzyme activator activity"/>
    <property type="evidence" value="ECO:0007669"/>
    <property type="project" value="InterPro"/>
</dbReference>
<keyword evidence="4" id="KW-0378">Hydrolase</keyword>
<keyword evidence="2" id="KW-0645">Protease</keyword>
<dbReference type="InterPro" id="IPR000671">
    <property type="entry name" value="Peptidase_A31"/>
</dbReference>
<dbReference type="EMBL" id="CBKP010000016">
    <property type="protein sequence ID" value="CDF28557.1"/>
    <property type="molecule type" value="Genomic_DNA"/>
</dbReference>
<dbReference type="PANTHER" id="PTHR30302:SF1">
    <property type="entry name" value="HYDROGENASE 2 MATURATION PROTEASE"/>
    <property type="match status" value="1"/>
</dbReference>
<dbReference type="Proteomes" id="UP000018189">
    <property type="component" value="Unassembled WGS sequence"/>
</dbReference>
<evidence type="ECO:0000256" key="4">
    <source>
        <dbReference type="ARBA" id="ARBA00022801"/>
    </source>
</evidence>
<dbReference type="NCBIfam" id="TIGR00072">
    <property type="entry name" value="hydrog_prot"/>
    <property type="match status" value="1"/>
</dbReference>
<dbReference type="GO" id="GO:0016485">
    <property type="term" value="P:protein processing"/>
    <property type="evidence" value="ECO:0007669"/>
    <property type="project" value="TreeGrafter"/>
</dbReference>
<evidence type="ECO:0008006" key="6">
    <source>
        <dbReference type="Google" id="ProtNLM"/>
    </source>
</evidence>
<dbReference type="NCBIfam" id="TIGR00142">
    <property type="entry name" value="hycI"/>
    <property type="match status" value="1"/>
</dbReference>
<dbReference type="Pfam" id="PF01750">
    <property type="entry name" value="HycI"/>
    <property type="match status" value="1"/>
</dbReference>
<dbReference type="Gene3D" id="3.40.50.1450">
    <property type="entry name" value="HybD-like"/>
    <property type="match status" value="1"/>
</dbReference>
<comment type="similarity">
    <text evidence="1">Belongs to the peptidase A31 family.</text>
</comment>
<organism evidence="5">
    <name type="scientific">Methanobrevibacter smithii CAG:186</name>
    <dbReference type="NCBI Taxonomy" id="1263088"/>
    <lineage>
        <taxon>Archaea</taxon>
        <taxon>Methanobacteriati</taxon>
        <taxon>Methanobacteriota</taxon>
        <taxon>Methanomada group</taxon>
        <taxon>Methanobacteria</taxon>
        <taxon>Methanobacteriales</taxon>
        <taxon>Methanobacteriaceae</taxon>
        <taxon>Methanobrevibacter</taxon>
    </lineage>
</organism>
<dbReference type="MEROPS" id="A31.003"/>
<dbReference type="InterPro" id="IPR023430">
    <property type="entry name" value="Pept_HybD-like_dom_sf"/>
</dbReference>
<proteinExistence type="inferred from homology"/>
<dbReference type="PANTHER" id="PTHR30302">
    <property type="entry name" value="HYDROGENASE 1 MATURATION PROTEASE"/>
    <property type="match status" value="1"/>
</dbReference>